<keyword evidence="7" id="KW-0503">Monooxygenase</keyword>
<feature type="signal peptide" evidence="12">
    <location>
        <begin position="1"/>
        <end position="24"/>
    </location>
</feature>
<evidence type="ECO:0000259" key="13">
    <source>
        <dbReference type="PROSITE" id="PS00497"/>
    </source>
</evidence>
<evidence type="ECO:0000256" key="10">
    <source>
        <dbReference type="ARBA" id="ARBA00048881"/>
    </source>
</evidence>
<evidence type="ECO:0000256" key="7">
    <source>
        <dbReference type="ARBA" id="ARBA00023033"/>
    </source>
</evidence>
<evidence type="ECO:0000256" key="9">
    <source>
        <dbReference type="ARBA" id="ARBA00048233"/>
    </source>
</evidence>
<dbReference type="InterPro" id="IPR002227">
    <property type="entry name" value="Tyrosinase_Cu-bd"/>
</dbReference>
<protein>
    <recommendedName>
        <fullName evidence="3">tyrosinase</fullName>
        <ecNumber evidence="3">1.14.18.1</ecNumber>
    </recommendedName>
</protein>
<evidence type="ECO:0000313" key="15">
    <source>
        <dbReference type="EMBL" id="KAK6351292.1"/>
    </source>
</evidence>
<evidence type="ECO:0000313" key="16">
    <source>
        <dbReference type="Proteomes" id="UP001313282"/>
    </source>
</evidence>
<comment type="cofactor">
    <cofactor evidence="1">
        <name>Cu(2+)</name>
        <dbReference type="ChEBI" id="CHEBI:29036"/>
    </cofactor>
</comment>
<dbReference type="PROSITE" id="PS00497">
    <property type="entry name" value="TYROSINASE_1"/>
    <property type="match status" value="1"/>
</dbReference>
<dbReference type="PROSITE" id="PS00498">
    <property type="entry name" value="TYROSINASE_2"/>
    <property type="match status" value="1"/>
</dbReference>
<evidence type="ECO:0000259" key="14">
    <source>
        <dbReference type="PROSITE" id="PS00498"/>
    </source>
</evidence>
<feature type="compositionally biased region" description="Low complexity" evidence="11">
    <location>
        <begin position="144"/>
        <end position="173"/>
    </location>
</feature>
<comment type="similarity">
    <text evidence="2">Belongs to the tyrosinase family.</text>
</comment>
<feature type="domain" description="Tyrosinase copper-binding" evidence="13">
    <location>
        <begin position="253"/>
        <end position="270"/>
    </location>
</feature>
<dbReference type="InterPro" id="IPR008922">
    <property type="entry name" value="Di-copper_centre_dom_sf"/>
</dbReference>
<dbReference type="InterPro" id="IPR050316">
    <property type="entry name" value="Tyrosinase/Hemocyanin"/>
</dbReference>
<evidence type="ECO:0000256" key="5">
    <source>
        <dbReference type="ARBA" id="ARBA00023002"/>
    </source>
</evidence>
<feature type="region of interest" description="Disordered" evidence="11">
    <location>
        <begin position="135"/>
        <end position="174"/>
    </location>
</feature>
<dbReference type="Proteomes" id="UP001313282">
    <property type="component" value="Unassembled WGS sequence"/>
</dbReference>
<dbReference type="EMBL" id="JAVHNR010000002">
    <property type="protein sequence ID" value="KAK6351292.1"/>
    <property type="molecule type" value="Genomic_DNA"/>
</dbReference>
<dbReference type="GO" id="GO:0046872">
    <property type="term" value="F:metal ion binding"/>
    <property type="evidence" value="ECO:0007669"/>
    <property type="project" value="UniProtKB-KW"/>
</dbReference>
<dbReference type="Gene3D" id="1.10.1280.10">
    <property type="entry name" value="Di-copper center containing domain from catechol oxidase"/>
    <property type="match status" value="1"/>
</dbReference>
<evidence type="ECO:0000256" key="2">
    <source>
        <dbReference type="ARBA" id="ARBA00009928"/>
    </source>
</evidence>
<organism evidence="15 16">
    <name type="scientific">Orbilia javanica</name>
    <dbReference type="NCBI Taxonomy" id="47235"/>
    <lineage>
        <taxon>Eukaryota</taxon>
        <taxon>Fungi</taxon>
        <taxon>Dikarya</taxon>
        <taxon>Ascomycota</taxon>
        <taxon>Pezizomycotina</taxon>
        <taxon>Orbiliomycetes</taxon>
        <taxon>Orbiliales</taxon>
        <taxon>Orbiliaceae</taxon>
        <taxon>Orbilia</taxon>
    </lineage>
</organism>
<sequence length="740" mass="81455">MVSCNWATTALLALLSVSSAGVHAAPQKYKPDPDQIKEKRQLLATIATDIPFTRIPVTLITIGTIGTLGPTFTRVPTLNTNTLLTLGTLPGTRIPVTLQTLPQYTTSSTLPVYTAPTTSSTLPVYTAPTTSSTLPVYTPPTTPPYGYTTPGTTSSSRTTTSTSSTRTSSSATPIYTPVTGANNTCYNRLKIDVLQRTDPDQFNMLLLAWQKVQTSPDSDPFSHYQLSGIHGAPYIPWQMGPGSYDTNRGYCTHGSALFTTWHRPYLLALEQALFHAAISIANQFTVPAVRTQYLNAAGRVRLPYWDWSDPVSQSYLPPITMQPTVTVTRPDGSGNAVSASIANPVFAYNFLSLSSVSVFPAPWNAPPRLSTRRYPDGSWGDRSYLASSSMQSGFSGRVTSTYNAFLSTTYNLFSNRVESIHDSIHGAVGGGGQMGSVAYSAYDPIFWLHHCNVDRLMAMFQATSPGLFVTPASAVGTFARPVPPNTIDDANSDLFPFRRADGSWYKSVHLNPVNTIWGMRYGYPEVPCSYQTRTPAELDTFTTNQVNTLYGGGRTIPGTSREWNVRLLIDQAEIPGGYDIYVYGGTRPQDPYADPYGKGYIGSLSSMTMGSPDQYKQSRIRFVDVSLNAYLKEYGYASADPYKITEYIRRDLSYTIIANGKPCYFQDLYTAKYAVYSREVYDGGKDDVLPYYTSDPYYHTNVTEGYPGGIKYLDEILYPVKVDGTREVPWAEVNSTRIQT</sequence>
<dbReference type="PRINTS" id="PR00092">
    <property type="entry name" value="TYROSINASE"/>
</dbReference>
<comment type="catalytic activity">
    <reaction evidence="9">
        <text>2 L-dopa + O2 = 2 L-dopaquinone + 2 H2O</text>
        <dbReference type="Rhea" id="RHEA:34287"/>
        <dbReference type="ChEBI" id="CHEBI:15377"/>
        <dbReference type="ChEBI" id="CHEBI:15379"/>
        <dbReference type="ChEBI" id="CHEBI:57504"/>
        <dbReference type="ChEBI" id="CHEBI:57924"/>
        <dbReference type="EC" id="1.14.18.1"/>
    </reaction>
</comment>
<keyword evidence="4" id="KW-0479">Metal-binding</keyword>
<dbReference type="GO" id="GO:0042438">
    <property type="term" value="P:melanin biosynthetic process"/>
    <property type="evidence" value="ECO:0007669"/>
    <property type="project" value="UniProtKB-KW"/>
</dbReference>
<comment type="caution">
    <text evidence="15">The sequence shown here is derived from an EMBL/GenBank/DDBJ whole genome shotgun (WGS) entry which is preliminary data.</text>
</comment>
<dbReference type="PANTHER" id="PTHR11474">
    <property type="entry name" value="TYROSINASE FAMILY MEMBER"/>
    <property type="match status" value="1"/>
</dbReference>
<keyword evidence="16" id="KW-1185">Reference proteome</keyword>
<keyword evidence="5" id="KW-0560">Oxidoreductase</keyword>
<keyword evidence="6" id="KW-0186">Copper</keyword>
<comment type="catalytic activity">
    <reaction evidence="10">
        <text>L-tyrosine + O2 = L-dopaquinone + H2O</text>
        <dbReference type="Rhea" id="RHEA:18117"/>
        <dbReference type="ChEBI" id="CHEBI:15377"/>
        <dbReference type="ChEBI" id="CHEBI:15379"/>
        <dbReference type="ChEBI" id="CHEBI:57924"/>
        <dbReference type="ChEBI" id="CHEBI:58315"/>
        <dbReference type="EC" id="1.14.18.1"/>
    </reaction>
</comment>
<dbReference type="Pfam" id="PF18132">
    <property type="entry name" value="Tyrosinase_C"/>
    <property type="match status" value="1"/>
</dbReference>
<dbReference type="EC" id="1.14.18.1" evidence="3"/>
<dbReference type="AlphaFoldDB" id="A0AAN8N2P8"/>
<accession>A0AAN8N2P8</accession>
<feature type="domain" description="Tyrosinase copper-binding" evidence="14">
    <location>
        <begin position="443"/>
        <end position="454"/>
    </location>
</feature>
<dbReference type="InterPro" id="IPR041640">
    <property type="entry name" value="Tyrosinase_C"/>
</dbReference>
<dbReference type="Pfam" id="PF00264">
    <property type="entry name" value="Tyrosinase"/>
    <property type="match status" value="1"/>
</dbReference>
<keyword evidence="8" id="KW-0470">Melanin biosynthesis</keyword>
<dbReference type="GO" id="GO:0004503">
    <property type="term" value="F:tyrosinase activity"/>
    <property type="evidence" value="ECO:0007669"/>
    <property type="project" value="UniProtKB-EC"/>
</dbReference>
<evidence type="ECO:0000256" key="6">
    <source>
        <dbReference type="ARBA" id="ARBA00023008"/>
    </source>
</evidence>
<dbReference type="SUPFAM" id="SSF48056">
    <property type="entry name" value="Di-copper centre-containing domain"/>
    <property type="match status" value="1"/>
</dbReference>
<feature type="chain" id="PRO_5042992941" description="tyrosinase" evidence="12">
    <location>
        <begin position="25"/>
        <end position="740"/>
    </location>
</feature>
<evidence type="ECO:0000256" key="1">
    <source>
        <dbReference type="ARBA" id="ARBA00001973"/>
    </source>
</evidence>
<dbReference type="PANTHER" id="PTHR11474:SF76">
    <property type="entry name" value="SHKT DOMAIN-CONTAINING PROTEIN"/>
    <property type="match status" value="1"/>
</dbReference>
<evidence type="ECO:0000256" key="3">
    <source>
        <dbReference type="ARBA" id="ARBA00011906"/>
    </source>
</evidence>
<gene>
    <name evidence="15" type="ORF">TWF718_004457</name>
</gene>
<reference evidence="15 16" key="1">
    <citation type="submission" date="2019-10" db="EMBL/GenBank/DDBJ databases">
        <authorList>
            <person name="Palmer J.M."/>
        </authorList>
    </citation>
    <scope>NUCLEOTIDE SEQUENCE [LARGE SCALE GENOMIC DNA]</scope>
    <source>
        <strain evidence="15 16">TWF718</strain>
    </source>
</reference>
<evidence type="ECO:0000256" key="11">
    <source>
        <dbReference type="SAM" id="MobiDB-lite"/>
    </source>
</evidence>
<keyword evidence="12" id="KW-0732">Signal</keyword>
<evidence type="ECO:0000256" key="12">
    <source>
        <dbReference type="SAM" id="SignalP"/>
    </source>
</evidence>
<evidence type="ECO:0000256" key="4">
    <source>
        <dbReference type="ARBA" id="ARBA00022723"/>
    </source>
</evidence>
<name>A0AAN8N2P8_9PEZI</name>
<evidence type="ECO:0000256" key="8">
    <source>
        <dbReference type="ARBA" id="ARBA00023101"/>
    </source>
</evidence>
<proteinExistence type="inferred from homology"/>